<dbReference type="Proteomes" id="UP000092687">
    <property type="component" value="Chromosome"/>
</dbReference>
<dbReference type="STRING" id="1215089.BBI08_08350"/>
<dbReference type="InterPro" id="IPR029442">
    <property type="entry name" value="GyrI-like"/>
</dbReference>
<evidence type="ECO:0000259" key="1">
    <source>
        <dbReference type="SMART" id="SM00871"/>
    </source>
</evidence>
<sequence>MLQKYISEPFVAERTEQPYVGISILADLSEWDEVNGLVGELFEWLKTQGTKPAGAPFFRYWCMGDSEGKYQMEVGVPVKRMVAGDRRVVVGYIPGGSYATAMHKGHPENLEKSLEALEQWAMKEGLDIDKRWEGEAEIWNGRFEFYVTDFETEEDLNKWAIEIAFLLLGDDAA</sequence>
<dbReference type="SMART" id="SM00871">
    <property type="entry name" value="AraC_E_bind"/>
    <property type="match status" value="1"/>
</dbReference>
<dbReference type="AlphaFoldDB" id="A0A1C7DQI2"/>
<dbReference type="InterPro" id="IPR010499">
    <property type="entry name" value="AraC_E-bd"/>
</dbReference>
<reference evidence="3" key="1">
    <citation type="submission" date="2016-07" db="EMBL/GenBank/DDBJ databases">
        <authorList>
            <person name="See-Too W.S."/>
        </authorList>
    </citation>
    <scope>NUCLEOTIDE SEQUENCE [LARGE SCALE GENOMIC DNA]</scope>
    <source>
        <strain evidence="3">DSM 24743</strain>
    </source>
</reference>
<reference evidence="3" key="2">
    <citation type="submission" date="2016-10" db="EMBL/GenBank/DDBJ databases">
        <authorList>
            <person name="See-Too W.S."/>
        </authorList>
    </citation>
    <scope>NUCLEOTIDE SEQUENCE [LARGE SCALE GENOMIC DNA]</scope>
    <source>
        <strain evidence="3">DSM 24743</strain>
    </source>
</reference>
<dbReference type="Pfam" id="PF06445">
    <property type="entry name" value="GyrI-like"/>
    <property type="match status" value="1"/>
</dbReference>
<name>A0A1C7DQI2_9BACL</name>
<evidence type="ECO:0000313" key="3">
    <source>
        <dbReference type="Proteomes" id="UP000092687"/>
    </source>
</evidence>
<dbReference type="EMBL" id="CP016537">
    <property type="protein sequence ID" value="ANU13859.1"/>
    <property type="molecule type" value="Genomic_DNA"/>
</dbReference>
<organism evidence="2 3">
    <name type="scientific">Planococcus halocryophilus</name>
    <dbReference type="NCBI Taxonomy" id="1215089"/>
    <lineage>
        <taxon>Bacteria</taxon>
        <taxon>Bacillati</taxon>
        <taxon>Bacillota</taxon>
        <taxon>Bacilli</taxon>
        <taxon>Bacillales</taxon>
        <taxon>Caryophanaceae</taxon>
        <taxon>Planococcus</taxon>
    </lineage>
</organism>
<accession>A0A1C7DQI2</accession>
<dbReference type="OrthoDB" id="64208at2"/>
<gene>
    <name evidence="2" type="ORF">BBI08_08350</name>
</gene>
<feature type="domain" description="AraC effector-binding" evidence="1">
    <location>
        <begin position="7"/>
        <end position="168"/>
    </location>
</feature>
<dbReference type="KEGG" id="phc:BBI08_08350"/>
<dbReference type="InterPro" id="IPR011256">
    <property type="entry name" value="Reg_factor_effector_dom_sf"/>
</dbReference>
<dbReference type="SUPFAM" id="SSF55136">
    <property type="entry name" value="Probable bacterial effector-binding domain"/>
    <property type="match status" value="1"/>
</dbReference>
<proteinExistence type="predicted"/>
<evidence type="ECO:0000313" key="2">
    <source>
        <dbReference type="EMBL" id="ANU13859.1"/>
    </source>
</evidence>
<dbReference type="RefSeq" id="WP_008497096.1">
    <property type="nucleotide sequence ID" value="NZ_CP016537.2"/>
</dbReference>
<protein>
    <submittedName>
        <fullName evidence="2">Transcriptional regulator</fullName>
    </submittedName>
</protein>
<dbReference type="Gene3D" id="3.20.80.10">
    <property type="entry name" value="Regulatory factor, effector binding domain"/>
    <property type="match status" value="1"/>
</dbReference>
<keyword evidence="3" id="KW-1185">Reference proteome</keyword>